<keyword evidence="3" id="KW-1185">Reference proteome</keyword>
<dbReference type="PANTHER" id="PTHR43760">
    <property type="entry name" value="ENDORIBONUCLEASE-RELATED"/>
    <property type="match status" value="1"/>
</dbReference>
<gene>
    <name evidence="2" type="ORF">FNB15_15670</name>
</gene>
<dbReference type="OrthoDB" id="9806350at2"/>
<feature type="domain" description="Endoribonuclease L-PSP/chorismate mutase-like" evidence="1">
    <location>
        <begin position="11"/>
        <end position="147"/>
    </location>
</feature>
<protein>
    <submittedName>
        <fullName evidence="2">RidA family protein</fullName>
    </submittedName>
</protein>
<accession>A0A516H4C7</accession>
<dbReference type="Gene3D" id="3.30.1330.40">
    <property type="entry name" value="RutC-like"/>
    <property type="match status" value="1"/>
</dbReference>
<dbReference type="CDD" id="cd02199">
    <property type="entry name" value="YjgF_YER057c_UK114_like_1"/>
    <property type="match status" value="1"/>
</dbReference>
<name>A0A516H4C7_9PROT</name>
<dbReference type="Proteomes" id="UP000317496">
    <property type="component" value="Chromosome"/>
</dbReference>
<organism evidence="2 3">
    <name type="scientific">Ferrovibrio terrae</name>
    <dbReference type="NCBI Taxonomy" id="2594003"/>
    <lineage>
        <taxon>Bacteria</taxon>
        <taxon>Pseudomonadati</taxon>
        <taxon>Pseudomonadota</taxon>
        <taxon>Alphaproteobacteria</taxon>
        <taxon>Rhodospirillales</taxon>
        <taxon>Rhodospirillaceae</taxon>
        <taxon>Ferrovibrio</taxon>
    </lineage>
</organism>
<dbReference type="InterPro" id="IPR035959">
    <property type="entry name" value="RutC-like_sf"/>
</dbReference>
<proteinExistence type="predicted"/>
<dbReference type="RefSeq" id="WP_144069609.1">
    <property type="nucleotide sequence ID" value="NZ_CP041636.1"/>
</dbReference>
<dbReference type="InterPro" id="IPR013813">
    <property type="entry name" value="Endoribo_LPSP/chorism_mut-like"/>
</dbReference>
<dbReference type="EMBL" id="CP041636">
    <property type="protein sequence ID" value="QDO98628.1"/>
    <property type="molecule type" value="Genomic_DNA"/>
</dbReference>
<evidence type="ECO:0000313" key="2">
    <source>
        <dbReference type="EMBL" id="QDO98628.1"/>
    </source>
</evidence>
<dbReference type="PANTHER" id="PTHR43760:SF1">
    <property type="entry name" value="ENDORIBONUCLEASE L-PSP_CHORISMATE MUTASE-LIKE DOMAIN-CONTAINING PROTEIN"/>
    <property type="match status" value="1"/>
</dbReference>
<dbReference type="AlphaFoldDB" id="A0A516H4C7"/>
<evidence type="ECO:0000313" key="3">
    <source>
        <dbReference type="Proteomes" id="UP000317496"/>
    </source>
</evidence>
<dbReference type="SUPFAM" id="SSF55298">
    <property type="entry name" value="YjgF-like"/>
    <property type="match status" value="1"/>
</dbReference>
<sequence>MAGPRSGKVAARLKELGLVLPPAPLPVATYIGFVTVGKLVHVAGVGPTWGKEIRHAGKVGHDISFEDGYAAARLTALNLLAHMQVACDGDLDRIARCVKLLCLVNTTADYMDAQKVANGATDLLTEVFGQADRPARSTTTAPSLPMNIAFEADSVFLLH</sequence>
<evidence type="ECO:0000259" key="1">
    <source>
        <dbReference type="Pfam" id="PF14588"/>
    </source>
</evidence>
<reference evidence="2 3" key="1">
    <citation type="submission" date="2019-07" db="EMBL/GenBank/DDBJ databases">
        <title>Genome sequencing for Ferrovibrio sp. K5.</title>
        <authorList>
            <person name="Park S.-J."/>
        </authorList>
    </citation>
    <scope>NUCLEOTIDE SEQUENCE [LARGE SCALE GENOMIC DNA]</scope>
    <source>
        <strain evidence="2 3">K5</strain>
    </source>
</reference>
<dbReference type="Pfam" id="PF14588">
    <property type="entry name" value="YjgF_endoribonc"/>
    <property type="match status" value="1"/>
</dbReference>
<dbReference type="KEGG" id="fer:FNB15_15670"/>